<evidence type="ECO:0000256" key="3">
    <source>
        <dbReference type="ARBA" id="ARBA00015701"/>
    </source>
</evidence>
<organism evidence="9 10">
    <name type="scientific">Capsaspora owczarzaki (strain ATCC 30864)</name>
    <dbReference type="NCBI Taxonomy" id="595528"/>
    <lineage>
        <taxon>Eukaryota</taxon>
        <taxon>Filasterea</taxon>
        <taxon>Capsaspora</taxon>
    </lineage>
</organism>
<evidence type="ECO:0000313" key="9">
    <source>
        <dbReference type="EMBL" id="KJE92211.1"/>
    </source>
</evidence>
<dbReference type="Pfam" id="PF01358">
    <property type="entry name" value="PARP_regulatory"/>
    <property type="match status" value="1"/>
</dbReference>
<dbReference type="Proteomes" id="UP000008743">
    <property type="component" value="Unassembled WGS sequence"/>
</dbReference>
<evidence type="ECO:0000313" key="10">
    <source>
        <dbReference type="Proteomes" id="UP000008743"/>
    </source>
</evidence>
<evidence type="ECO:0000256" key="6">
    <source>
        <dbReference type="ARBA" id="ARBA00034661"/>
    </source>
</evidence>
<feature type="region of interest" description="Disordered" evidence="8">
    <location>
        <begin position="1"/>
        <end position="112"/>
    </location>
</feature>
<feature type="compositionally biased region" description="Acidic residues" evidence="8">
    <location>
        <begin position="36"/>
        <end position="47"/>
    </location>
</feature>
<dbReference type="InterPro" id="IPR000176">
    <property type="entry name" value="mRNA_MeTrfase-like"/>
</dbReference>
<comment type="subcellular location">
    <subcellularLocation>
        <location evidence="1">Virion</location>
    </subcellularLocation>
</comment>
<dbReference type="CDD" id="cd20760">
    <property type="entry name" value="capping_2-OMTase_Mimiviridae"/>
    <property type="match status" value="1"/>
</dbReference>
<feature type="compositionally biased region" description="Basic and acidic residues" evidence="8">
    <location>
        <begin position="15"/>
        <end position="35"/>
    </location>
</feature>
<evidence type="ECO:0000256" key="2">
    <source>
        <dbReference type="ARBA" id="ARBA00011923"/>
    </source>
</evidence>
<keyword evidence="10" id="KW-1185">Reference proteome</keyword>
<comment type="function">
    <text evidence="6">Displays methyltransferase, positive regulation of the poly(A) polymerase and transcription elongation activities. Involved in the modification of both mRNA ends and in intermediate and late gene positive transcription elongation. At the mRNAs 5' end, methylates the ribose 2' OH group of the first transcribed nucleotide, thereby producing a 2'-O-methylpurine cap. At the 3' end, functions as a processivity factor which stimulates the activity of the viral poly(A) polymerase OPG063 that creates mRNA's poly(A) tail. In the presence of OPG102, OPG063 does not dissociate from the RNA allowing tail elongation to around 250 adenylates.</text>
</comment>
<keyword evidence="4" id="KW-0251">Elongation factor</keyword>
<gene>
    <name evidence="9" type="ORF">CAOG_003223</name>
</gene>
<evidence type="ECO:0000256" key="1">
    <source>
        <dbReference type="ARBA" id="ARBA00004328"/>
    </source>
</evidence>
<dbReference type="SUPFAM" id="SSF53335">
    <property type="entry name" value="S-adenosyl-L-methionine-dependent methyltransferases"/>
    <property type="match status" value="1"/>
</dbReference>
<dbReference type="EMBL" id="KE346363">
    <property type="protein sequence ID" value="KJE92211.1"/>
    <property type="molecule type" value="Genomic_DNA"/>
</dbReference>
<feature type="region of interest" description="Disordered" evidence="8">
    <location>
        <begin position="445"/>
        <end position="497"/>
    </location>
</feature>
<dbReference type="GO" id="GO:0006370">
    <property type="term" value="P:7-methylguanosine mRNA capping"/>
    <property type="evidence" value="ECO:0007669"/>
    <property type="project" value="InterPro"/>
</dbReference>
<dbReference type="OrthoDB" id="270189at2759"/>
<evidence type="ECO:0000256" key="5">
    <source>
        <dbReference type="ARBA" id="ARBA00022917"/>
    </source>
</evidence>
<dbReference type="InterPro" id="IPR025804">
    <property type="entry name" value="Pox/kineto_cap_MeTfrase"/>
</dbReference>
<evidence type="ECO:0000256" key="7">
    <source>
        <dbReference type="ARBA" id="ARBA00046511"/>
    </source>
</evidence>
<dbReference type="PROSITE" id="PS51612">
    <property type="entry name" value="SAM_MT_2O_PK"/>
    <property type="match status" value="1"/>
</dbReference>
<dbReference type="AlphaFoldDB" id="A0A0D2UAZ4"/>
<sequence>MRTDSSKLIQTYKRGHGDKGEDNNDQDPVSKRERVETDEDQDQDQDQDPGTAPVVTDAMATHIQSDPQEQLRPSAAAGAEQREEHELSQQPDSNQYNDLHNPDNSSSDNLHLRPRDNRHIAQCWLNQGTGYTTRSDAAFTRVLTSDALELEYRRRNNEIKTVIHWGQRKLLLSEIEFLTLHGVPGQLVVYAGAAPGTHLEYLSSLFPELYFHAVDPAPFTAKETDHIKLIQGLFTDEMASSYCGQRALFISDIRSADWQRQSDQEVEASVKWDMDAQMRWHLLMQPVRSMLKFRLPWAPGTTEYLDGDLYLPVWGPITTTEARLITAEDPNAKRDYDHTKYERQMFFFNTEQRVWLYDHPVRGEGLDCCYDCRAEVFILADYLLKVKRVSEADCATEVANMSRRISRKIAGGRTLLDDNIDPGVRKRGIQSRQWIGGRPAYEAANPVQYSARDRSRVLPGDNQHRSTQNGRSRNRSNNQDSNRNTSHSRSENSHEHQ</sequence>
<dbReference type="InterPro" id="IPR029063">
    <property type="entry name" value="SAM-dependent_MTases_sf"/>
</dbReference>
<protein>
    <recommendedName>
        <fullName evidence="3">Cap-specific mRNA (nucleoside-2'-O-)-methyltransferase</fullName>
        <ecNumber evidence="2">2.1.1.57</ecNumber>
    </recommendedName>
</protein>
<dbReference type="PhylomeDB" id="A0A0D2UAZ4"/>
<comment type="subunit">
    <text evidence="7">Interacts with poly(A) polymerase catalytic subunit OPG063. Interacts with OPG109 and OPG123; these interactions might help linking transcription to capping and polyadenylation.</text>
</comment>
<dbReference type="GO" id="GO:0003746">
    <property type="term" value="F:translation elongation factor activity"/>
    <property type="evidence" value="ECO:0007669"/>
    <property type="project" value="UniProtKB-KW"/>
</dbReference>
<feature type="compositionally biased region" description="Low complexity" evidence="8">
    <location>
        <begin position="465"/>
        <end position="485"/>
    </location>
</feature>
<reference evidence="10" key="1">
    <citation type="submission" date="2011-02" db="EMBL/GenBank/DDBJ databases">
        <title>The Genome Sequence of Capsaspora owczarzaki ATCC 30864.</title>
        <authorList>
            <person name="Russ C."/>
            <person name="Cuomo C."/>
            <person name="Burger G."/>
            <person name="Gray M.W."/>
            <person name="Holland P.W.H."/>
            <person name="King N."/>
            <person name="Lang F.B.F."/>
            <person name="Roger A.J."/>
            <person name="Ruiz-Trillo I."/>
            <person name="Young S.K."/>
            <person name="Zeng Q."/>
            <person name="Gargeya S."/>
            <person name="Alvarado L."/>
            <person name="Berlin A."/>
            <person name="Chapman S.B."/>
            <person name="Chen Z."/>
            <person name="Freedman E."/>
            <person name="Gellesch M."/>
            <person name="Goldberg J."/>
            <person name="Griggs A."/>
            <person name="Gujja S."/>
            <person name="Heilman E."/>
            <person name="Heiman D."/>
            <person name="Howarth C."/>
            <person name="Mehta T."/>
            <person name="Neiman D."/>
            <person name="Pearson M."/>
            <person name="Roberts A."/>
            <person name="Saif S."/>
            <person name="Shea T."/>
            <person name="Shenoy N."/>
            <person name="Sisk P."/>
            <person name="Stolte C."/>
            <person name="Sykes S."/>
            <person name="White J."/>
            <person name="Yandava C."/>
            <person name="Haas B."/>
            <person name="Nusbaum C."/>
            <person name="Birren B."/>
        </authorList>
    </citation>
    <scope>NUCLEOTIDE SEQUENCE</scope>
    <source>
        <strain evidence="10">ATCC 30864</strain>
    </source>
</reference>
<name>A0A0D2UAZ4_CAPO3</name>
<feature type="compositionally biased region" description="Polar residues" evidence="8">
    <location>
        <begin position="88"/>
        <end position="109"/>
    </location>
</feature>
<evidence type="ECO:0000256" key="8">
    <source>
        <dbReference type="SAM" id="MobiDB-lite"/>
    </source>
</evidence>
<feature type="compositionally biased region" description="Basic and acidic residues" evidence="8">
    <location>
        <begin position="488"/>
        <end position="497"/>
    </location>
</feature>
<accession>A0A0D2UAZ4</accession>
<dbReference type="InParanoid" id="A0A0D2UAZ4"/>
<dbReference type="eggNOG" id="ENOG502QQRD">
    <property type="taxonomic scope" value="Eukaryota"/>
</dbReference>
<keyword evidence="5" id="KW-0648">Protein biosynthesis</keyword>
<evidence type="ECO:0000256" key="4">
    <source>
        <dbReference type="ARBA" id="ARBA00022768"/>
    </source>
</evidence>
<dbReference type="Gene3D" id="3.40.50.150">
    <property type="entry name" value="Vaccinia Virus protein VP39"/>
    <property type="match status" value="1"/>
</dbReference>
<proteinExistence type="predicted"/>
<dbReference type="EC" id="2.1.1.57" evidence="2"/>
<dbReference type="GO" id="GO:0004483">
    <property type="term" value="F:methyltransferase cap1 activity"/>
    <property type="evidence" value="ECO:0007669"/>
    <property type="project" value="UniProtKB-EC"/>
</dbReference>